<keyword evidence="20" id="KW-0067">ATP-binding</keyword>
<evidence type="ECO:0000256" key="19">
    <source>
        <dbReference type="ARBA" id="ARBA00022833"/>
    </source>
</evidence>
<dbReference type="SUPFAM" id="SSF47323">
    <property type="entry name" value="Anticodon-binding domain of a subclass of class I aminoacyl-tRNA synthetases"/>
    <property type="match status" value="1"/>
</dbReference>
<evidence type="ECO:0000256" key="11">
    <source>
        <dbReference type="ARBA" id="ARBA00022438"/>
    </source>
</evidence>
<dbReference type="Pfam" id="PF21337">
    <property type="entry name" value="Peptidase_M17_N_1"/>
    <property type="match status" value="1"/>
</dbReference>
<dbReference type="Pfam" id="PF00883">
    <property type="entry name" value="Peptidase_M17"/>
    <property type="match status" value="1"/>
</dbReference>
<dbReference type="PANTHER" id="PTHR10890">
    <property type="entry name" value="CYSTEINYL-TRNA SYNTHETASE"/>
    <property type="match status" value="1"/>
</dbReference>
<evidence type="ECO:0000256" key="3">
    <source>
        <dbReference type="ARBA" id="ARBA00004496"/>
    </source>
</evidence>
<dbReference type="InterPro" id="IPR024909">
    <property type="entry name" value="Cys-tRNA/MSH_ligase"/>
</dbReference>
<dbReference type="SMART" id="SM00840">
    <property type="entry name" value="DALR_2"/>
    <property type="match status" value="1"/>
</dbReference>
<evidence type="ECO:0000256" key="17">
    <source>
        <dbReference type="ARBA" id="ARBA00022741"/>
    </source>
</evidence>
<dbReference type="InterPro" id="IPR002933">
    <property type="entry name" value="Peptidase_M20"/>
</dbReference>
<dbReference type="SUPFAM" id="SSF53187">
    <property type="entry name" value="Zn-dependent exopeptidases"/>
    <property type="match status" value="2"/>
</dbReference>
<dbReference type="PRINTS" id="PR00481">
    <property type="entry name" value="LAMNOPPTDASE"/>
</dbReference>
<dbReference type="NCBIfam" id="NF000768">
    <property type="entry name" value="PRK00051.1"/>
    <property type="match status" value="1"/>
</dbReference>
<dbReference type="GO" id="GO:0070006">
    <property type="term" value="F:metalloaminopeptidase activity"/>
    <property type="evidence" value="ECO:0007669"/>
    <property type="project" value="InterPro"/>
</dbReference>
<dbReference type="FunFam" id="3.10.20.810:FF:000001">
    <property type="entry name" value="Histidine biosynthesis bifunctional protein HisIE"/>
    <property type="match status" value="1"/>
</dbReference>
<dbReference type="EC" id="6.1.1.16" evidence="8"/>
<evidence type="ECO:0000256" key="18">
    <source>
        <dbReference type="ARBA" id="ARBA00022801"/>
    </source>
</evidence>
<evidence type="ECO:0000256" key="14">
    <source>
        <dbReference type="ARBA" id="ARBA00022605"/>
    </source>
</evidence>
<dbReference type="PROSITE" id="PS00631">
    <property type="entry name" value="CYTOSOL_AP"/>
    <property type="match status" value="1"/>
</dbReference>
<dbReference type="GO" id="GO:0006508">
    <property type="term" value="P:proteolysis"/>
    <property type="evidence" value="ECO:0007669"/>
    <property type="project" value="UniProtKB-KW"/>
</dbReference>
<dbReference type="FunFam" id="3.40.50.620:FF:000068">
    <property type="entry name" value="Cysteine--tRNA ligase"/>
    <property type="match status" value="1"/>
</dbReference>
<dbReference type="InterPro" id="IPR015273">
    <property type="entry name" value="Cys-tRNA-synt_Ia_DALR"/>
</dbReference>
<evidence type="ECO:0000256" key="10">
    <source>
        <dbReference type="ARBA" id="ARBA00017720"/>
    </source>
</evidence>
<dbReference type="UniPathway" id="UPA00031">
    <property type="reaction ID" value="UER00008"/>
</dbReference>
<dbReference type="Pfam" id="PF01546">
    <property type="entry name" value="Peptidase_M20"/>
    <property type="match status" value="1"/>
</dbReference>
<evidence type="ECO:0000256" key="23">
    <source>
        <dbReference type="ARBA" id="ARBA00023146"/>
    </source>
</evidence>
<keyword evidence="15" id="KW-0645">Protease</keyword>
<dbReference type="GO" id="GO:0000105">
    <property type="term" value="P:L-histidine biosynthetic process"/>
    <property type="evidence" value="ECO:0007669"/>
    <property type="project" value="UniProtKB-UniPathway"/>
</dbReference>
<feature type="domain" description="Cytosol aminopeptidase" evidence="26">
    <location>
        <begin position="240"/>
        <end position="247"/>
    </location>
</feature>
<keyword evidence="18" id="KW-0378">Hydrolase</keyword>
<dbReference type="Gene3D" id="3.40.220.10">
    <property type="entry name" value="Leucine Aminopeptidase, subunit E, domain 1"/>
    <property type="match status" value="1"/>
</dbReference>
<dbReference type="SUPFAM" id="SSF51905">
    <property type="entry name" value="FAD/NAD(P)-binding domain"/>
    <property type="match status" value="1"/>
</dbReference>
<evidence type="ECO:0000256" key="2">
    <source>
        <dbReference type="ARBA" id="ARBA00001947"/>
    </source>
</evidence>
<dbReference type="EMBL" id="CAJNJA010015696">
    <property type="protein sequence ID" value="CAE7366315.1"/>
    <property type="molecule type" value="Genomic_DNA"/>
</dbReference>
<dbReference type="EC" id="3.5.4.19" evidence="7"/>
<dbReference type="Pfam" id="PF01502">
    <property type="entry name" value="PRA-CH"/>
    <property type="match status" value="1"/>
</dbReference>
<evidence type="ECO:0000256" key="9">
    <source>
        <dbReference type="ARBA" id="ARBA00014738"/>
    </source>
</evidence>
<evidence type="ECO:0000256" key="22">
    <source>
        <dbReference type="ARBA" id="ARBA00023102"/>
    </source>
</evidence>
<dbReference type="GO" id="GO:0006423">
    <property type="term" value="P:cysteinyl-tRNA aminoacylation"/>
    <property type="evidence" value="ECO:0007669"/>
    <property type="project" value="InterPro"/>
</dbReference>
<dbReference type="GO" id="GO:0005829">
    <property type="term" value="C:cytosol"/>
    <property type="evidence" value="ECO:0007669"/>
    <property type="project" value="TreeGrafter"/>
</dbReference>
<keyword evidence="13" id="KW-0436">Ligase</keyword>
<dbReference type="Proteomes" id="UP000601435">
    <property type="component" value="Unassembled WGS sequence"/>
</dbReference>
<dbReference type="Pfam" id="PF23493">
    <property type="entry name" value="CysS_C"/>
    <property type="match status" value="1"/>
</dbReference>
<keyword evidence="12" id="KW-0963">Cytoplasm</keyword>
<comment type="cofactor">
    <cofactor evidence="2">
        <name>Zn(2+)</name>
        <dbReference type="ChEBI" id="CHEBI:29105"/>
    </cofactor>
</comment>
<protein>
    <recommendedName>
        <fullName evidence="9">Cysteine--tRNA ligase</fullName>
        <ecNumber evidence="7">3.5.4.19</ecNumber>
        <ecNumber evidence="8">6.1.1.16</ecNumber>
    </recommendedName>
    <alternativeName>
        <fullName evidence="24">Cysteinyl-tRNA synthetase</fullName>
    </alternativeName>
    <alternativeName>
        <fullName evidence="10">Histidine biosynthesis bifunctional protein HisIE</fullName>
    </alternativeName>
</protein>
<dbReference type="InterPro" id="IPR026660">
    <property type="entry name" value="PRA-CH"/>
</dbReference>
<reference evidence="27" key="1">
    <citation type="submission" date="2021-02" db="EMBL/GenBank/DDBJ databases">
        <authorList>
            <person name="Dougan E. K."/>
            <person name="Rhodes N."/>
            <person name="Thang M."/>
            <person name="Chan C."/>
        </authorList>
    </citation>
    <scope>NUCLEOTIDE SEQUENCE</scope>
</reference>
<evidence type="ECO:0000256" key="1">
    <source>
        <dbReference type="ARBA" id="ARBA00000024"/>
    </source>
</evidence>
<evidence type="ECO:0000256" key="8">
    <source>
        <dbReference type="ARBA" id="ARBA00012832"/>
    </source>
</evidence>
<dbReference type="CDD" id="cd00433">
    <property type="entry name" value="Peptidase_M17"/>
    <property type="match status" value="1"/>
</dbReference>
<dbReference type="GO" id="GO:0004636">
    <property type="term" value="F:phosphoribosyl-ATP diphosphatase activity"/>
    <property type="evidence" value="ECO:0007669"/>
    <property type="project" value="UniProtKB-ARBA"/>
</dbReference>
<evidence type="ECO:0000259" key="26">
    <source>
        <dbReference type="PROSITE" id="PS00631"/>
    </source>
</evidence>
<comment type="catalytic activity">
    <reaction evidence="25">
        <text>tRNA(Cys) + L-cysteine + ATP = L-cysteinyl-tRNA(Cys) + AMP + diphosphate</text>
        <dbReference type="Rhea" id="RHEA:17773"/>
        <dbReference type="Rhea" id="RHEA-COMP:9661"/>
        <dbReference type="Rhea" id="RHEA-COMP:9679"/>
        <dbReference type="ChEBI" id="CHEBI:30616"/>
        <dbReference type="ChEBI" id="CHEBI:33019"/>
        <dbReference type="ChEBI" id="CHEBI:35235"/>
        <dbReference type="ChEBI" id="CHEBI:78442"/>
        <dbReference type="ChEBI" id="CHEBI:78517"/>
        <dbReference type="ChEBI" id="CHEBI:456215"/>
        <dbReference type="EC" id="6.1.1.16"/>
    </reaction>
</comment>
<keyword evidence="11" id="KW-0031">Aminopeptidase</keyword>
<dbReference type="InterPro" id="IPR043472">
    <property type="entry name" value="Macro_dom-like"/>
</dbReference>
<dbReference type="HAMAP" id="MF_01021">
    <property type="entry name" value="HisI"/>
    <property type="match status" value="1"/>
</dbReference>
<dbReference type="GO" id="GO:0005524">
    <property type="term" value="F:ATP binding"/>
    <property type="evidence" value="ECO:0007669"/>
    <property type="project" value="UniProtKB-KW"/>
</dbReference>
<dbReference type="CDD" id="cd00672">
    <property type="entry name" value="CysRS_core"/>
    <property type="match status" value="1"/>
</dbReference>
<dbReference type="GO" id="GO:0004817">
    <property type="term" value="F:cysteine-tRNA ligase activity"/>
    <property type="evidence" value="ECO:0007669"/>
    <property type="project" value="UniProtKB-EC"/>
</dbReference>
<dbReference type="Pfam" id="PF01406">
    <property type="entry name" value="tRNA-synt_1e"/>
    <property type="match status" value="1"/>
</dbReference>
<dbReference type="InterPro" id="IPR002496">
    <property type="entry name" value="PRib_AMP_CycHydrolase_dom"/>
</dbReference>
<evidence type="ECO:0000256" key="6">
    <source>
        <dbReference type="ARBA" id="ARBA00009528"/>
    </source>
</evidence>
<evidence type="ECO:0000256" key="24">
    <source>
        <dbReference type="ARBA" id="ARBA00031499"/>
    </source>
</evidence>
<dbReference type="SUPFAM" id="SSF141734">
    <property type="entry name" value="HisI-like"/>
    <property type="match status" value="1"/>
</dbReference>
<evidence type="ECO:0000313" key="27">
    <source>
        <dbReference type="EMBL" id="CAE7366315.1"/>
    </source>
</evidence>
<keyword evidence="16" id="KW-0479">Metal-binding</keyword>
<dbReference type="InterPro" id="IPR014729">
    <property type="entry name" value="Rossmann-like_a/b/a_fold"/>
</dbReference>
<dbReference type="GO" id="GO:0004635">
    <property type="term" value="F:phosphoribosyl-AMP cyclohydrolase activity"/>
    <property type="evidence" value="ECO:0007669"/>
    <property type="project" value="UniProtKB-EC"/>
</dbReference>
<name>A0A812PWK3_9DINO</name>
<evidence type="ECO:0000256" key="12">
    <source>
        <dbReference type="ARBA" id="ARBA00022490"/>
    </source>
</evidence>
<dbReference type="HAMAP" id="MF_00041">
    <property type="entry name" value="Cys_tRNA_synth"/>
    <property type="match status" value="1"/>
</dbReference>
<gene>
    <name evidence="27" type="primary">cysS</name>
    <name evidence="27" type="ORF">SNEC2469_LOCUS9743</name>
</gene>
<dbReference type="InterPro" id="IPR048816">
    <property type="entry name" value="Peptidase_M17_N_1"/>
</dbReference>
<evidence type="ECO:0000256" key="13">
    <source>
        <dbReference type="ARBA" id="ARBA00022598"/>
    </source>
</evidence>
<evidence type="ECO:0000313" key="28">
    <source>
        <dbReference type="Proteomes" id="UP000601435"/>
    </source>
</evidence>
<keyword evidence="28" id="KW-1185">Reference proteome</keyword>
<dbReference type="InterPro" id="IPR036188">
    <property type="entry name" value="FAD/NAD-bd_sf"/>
</dbReference>
<evidence type="ECO:0000256" key="16">
    <source>
        <dbReference type="ARBA" id="ARBA00022723"/>
    </source>
</evidence>
<comment type="caution">
    <text evidence="27">The sequence shown here is derived from an EMBL/GenBank/DDBJ whole genome shotgun (WGS) entry which is preliminary data.</text>
</comment>
<keyword evidence="14" id="KW-0028">Amino-acid biosynthesis</keyword>
<comment type="similarity">
    <text evidence="6">Belongs to the peptidase M17 family.</text>
</comment>
<keyword evidence="21" id="KW-0648">Protein biosynthesis</keyword>
<evidence type="ECO:0000256" key="7">
    <source>
        <dbReference type="ARBA" id="ARBA00012721"/>
    </source>
</evidence>
<comment type="similarity">
    <text evidence="5">Belongs to the class-I aminoacyl-tRNA synthetase family.</text>
</comment>
<dbReference type="Gene3D" id="3.50.50.60">
    <property type="entry name" value="FAD/NAD(P)-binding domain"/>
    <property type="match status" value="1"/>
</dbReference>
<keyword evidence="19" id="KW-0862">Zinc</keyword>
<dbReference type="InterPro" id="IPR015803">
    <property type="entry name" value="Cys-tRNA-ligase"/>
</dbReference>
<comment type="catalytic activity">
    <reaction evidence="1">
        <text>1-(5-phospho-beta-D-ribosyl)-5'-AMP + H2O = 1-(5-phospho-beta-D-ribosyl)-5-[(5-phospho-beta-D-ribosylamino)methylideneamino]imidazole-4-carboxamide</text>
        <dbReference type="Rhea" id="RHEA:20049"/>
        <dbReference type="ChEBI" id="CHEBI:15377"/>
        <dbReference type="ChEBI" id="CHEBI:58435"/>
        <dbReference type="ChEBI" id="CHEBI:59457"/>
        <dbReference type="EC" id="3.5.4.19"/>
    </reaction>
</comment>
<evidence type="ECO:0000256" key="21">
    <source>
        <dbReference type="ARBA" id="ARBA00022917"/>
    </source>
</evidence>
<dbReference type="SUPFAM" id="SSF52374">
    <property type="entry name" value="Nucleotidylyl transferase"/>
    <property type="match status" value="1"/>
</dbReference>
<dbReference type="Gene3D" id="1.20.120.1910">
    <property type="entry name" value="Cysteine-tRNA ligase, C-terminal anti-codon recognition domain"/>
    <property type="match status" value="1"/>
</dbReference>
<keyword evidence="22" id="KW-0368">Histidine biosynthesis</keyword>
<comment type="subcellular location">
    <subcellularLocation>
        <location evidence="3">Cytoplasm</location>
    </subcellularLocation>
</comment>
<dbReference type="InterPro" id="IPR038019">
    <property type="entry name" value="PRib_AMP_CycHydrolase_sf"/>
</dbReference>
<dbReference type="InterPro" id="IPR000819">
    <property type="entry name" value="Peptidase_M17_C"/>
</dbReference>
<organism evidence="27 28">
    <name type="scientific">Symbiodinium necroappetens</name>
    <dbReference type="NCBI Taxonomy" id="1628268"/>
    <lineage>
        <taxon>Eukaryota</taxon>
        <taxon>Sar</taxon>
        <taxon>Alveolata</taxon>
        <taxon>Dinophyceae</taxon>
        <taxon>Suessiales</taxon>
        <taxon>Symbiodiniaceae</taxon>
        <taxon>Symbiodinium</taxon>
    </lineage>
</organism>
<sequence length="1539" mass="168926">MIVVGWDGTDNIASLGSLPLDLPEGDYQLLDAVSDLQVTGWGLGSYQFSRYKQPTRQAARLLIPADNNAASIINICTATCLTRDLINTPAQDMAPSHLEAEVTALAEQFEAQCQITRGDELLDLECGAIHAVGRAADDAPRLIDLTWGDPEHPKVTLVGKGVTFDSGGLDIKPPNAMRWMKKDMGGAANVIGLAYLIMAQALPVRLRVLVPAAENAIAGNAFRPGDVLHTHKGLTVEIDNTDAEGRLLLCDALSIACEDKPELIFDYATLTGAARAAVGAELSAMFCNHDGLAADLHQHGDEIDDPLWRMPLHQGYNFMIESKIADVVNSAASPYAGAITAGLFLQKFVDHDRGEAMGLRAVYNYLAATYGGLIAAIAQDATSRQVLMLAWMDRTAIERTIEQGQVWYFSRSRNTYWRKGESSGHTQQLKSMAFDCDGDAVLLEVNQTGPACHTDRPHCFYLQVQGQQVVVMPEIYFHNTLSGKKELFTPIDPERVTVYVCGPTVYNFVHIGNGRPAVVFDVLTRLLRSIYPHVSYARNVTDIDDKINAAALANGEPIQALADRFTSAYEKDMTTLGVIPPDVAPRATHHIDEIVAMIEELIASGHAYANEGHVLFDVPSDPSYGSLSRRSLEDMLDGARVEVAPYKKDPKDFVLWKPSSKEQPGWPSPWGVGRPGWHIECSAMIRKHLGRSIDIHGGGSDLTFPHHENEAAQSRCANHTPDYVRYWLHNGMLTMGGEKMSKSVGNVHTIHELAEQYSGEVLRYALLAGQYRSPLAWSDDLIQQAQSSLDSLYQALRDKPVDAEETKDFSQLDSSAFPEAVVAALCDDLNTPEALAAMHELAADLQKADNQTAIQSARQRLLAGGWLLGLLAQDAETYFTAAGGELGAGDLSADEIDALVEARNAARANKDFAGADQIRDQLAAAGIELEDLREGTRWRRDALEQVGYQPDREQVRFAASGYLLTELPLGKFTSDRYGTHHVNIEHQALLNLLTPDFPLTDKLETAPEQQALEQNHSLLLDCAPGPGPSSTPTHELWHATAPFEPNIAKANMTWLGRGQTCWQFATPSALHYVFATPVNEPFVSNEWHSSLQAPLAGAEQVLRFDALNTSVREHWYAGHVAYLGDACYTANPFSRETRHIGLEDAWVLSRMMDNYEEDIGDGLREYQKYRRPRVQKVAAKNALAAQQHLPTDKLGRIRRNISLAFGTRFMPEIAMQKIDWLYSYDSILPALHDYIRIPNKSPSFDSDWEANGFMLEAAQMLLAWTSQVTIDGLQAEIITLPGRTPLIFCEVSATNGHNAATDPCVLLYGHYDKQPEFDGWEPGLSPWEPVERDGKLYGRGGADDGYALFSCLTAIEAMQQANLPHPRCVVLIEGCEESGSFDLPHYMDHLRSRIGSTELVICLDAECGNYDQLWVTTSLRGMLPGVLSVDILTEGQHSGAAGGIVPSSFRIMRHLIERVENAATGELHNALSVVIPDAIERAARDVAQVVGPEVIHRFPWVDGASIDTDDLADLIVTNTWRPSMATVGLAGAPDIHDAG</sequence>
<dbReference type="InterPro" id="IPR056411">
    <property type="entry name" value="CysS_C"/>
</dbReference>
<evidence type="ECO:0000256" key="25">
    <source>
        <dbReference type="ARBA" id="ARBA00047398"/>
    </source>
</evidence>
<accession>A0A812PWK3</accession>
<evidence type="ECO:0000256" key="4">
    <source>
        <dbReference type="ARBA" id="ARBA00005169"/>
    </source>
</evidence>
<evidence type="ECO:0000256" key="15">
    <source>
        <dbReference type="ARBA" id="ARBA00022670"/>
    </source>
</evidence>
<dbReference type="InterPro" id="IPR032678">
    <property type="entry name" value="tRNA-synt_1_cat_dom"/>
</dbReference>
<keyword evidence="23" id="KW-0030">Aminoacyl-tRNA synthetase</keyword>
<evidence type="ECO:0000256" key="5">
    <source>
        <dbReference type="ARBA" id="ARBA00005594"/>
    </source>
</evidence>
<dbReference type="InterPro" id="IPR011356">
    <property type="entry name" value="Leucine_aapep/pepB"/>
</dbReference>
<dbReference type="Pfam" id="PF09190">
    <property type="entry name" value="DALR_2"/>
    <property type="match status" value="1"/>
</dbReference>
<dbReference type="Gene3D" id="3.10.20.810">
    <property type="entry name" value="Phosphoribosyl-AMP cyclohydrolase"/>
    <property type="match status" value="1"/>
</dbReference>
<dbReference type="OrthoDB" id="7832001at2759"/>
<dbReference type="GO" id="GO:0030145">
    <property type="term" value="F:manganese ion binding"/>
    <property type="evidence" value="ECO:0007669"/>
    <property type="project" value="InterPro"/>
</dbReference>
<dbReference type="PANTHER" id="PTHR10890:SF3">
    <property type="entry name" value="CYSTEINE--TRNA LIGASE, CYTOPLASMIC"/>
    <property type="match status" value="1"/>
</dbReference>
<keyword evidence="17" id="KW-0547">Nucleotide-binding</keyword>
<dbReference type="InterPro" id="IPR009080">
    <property type="entry name" value="tRNAsynth_Ia_anticodon-bd"/>
</dbReference>
<dbReference type="Gene3D" id="3.40.50.620">
    <property type="entry name" value="HUPs"/>
    <property type="match status" value="1"/>
</dbReference>
<proteinExistence type="inferred from homology"/>
<dbReference type="NCBIfam" id="TIGR00435">
    <property type="entry name" value="cysS"/>
    <property type="match status" value="1"/>
</dbReference>
<comment type="pathway">
    <text evidence="4">Amino-acid biosynthesis; L-histidine biosynthesis; L-histidine from 5-phospho-alpha-D-ribose 1-diphosphate: step 3/9.</text>
</comment>
<dbReference type="Gene3D" id="3.40.630.10">
    <property type="entry name" value="Zn peptidases"/>
    <property type="match status" value="2"/>
</dbReference>
<evidence type="ECO:0000256" key="20">
    <source>
        <dbReference type="ARBA" id="ARBA00022840"/>
    </source>
</evidence>